<feature type="domain" description="Flagellar hook-associated protein FlgK helical" evidence="9">
    <location>
        <begin position="102"/>
        <end position="360"/>
    </location>
</feature>
<keyword evidence="10" id="KW-0969">Cilium</keyword>
<dbReference type="NCBIfam" id="TIGR02492">
    <property type="entry name" value="flgK_ends"/>
    <property type="match status" value="1"/>
</dbReference>
<dbReference type="InterPro" id="IPR053927">
    <property type="entry name" value="FlgK_helical"/>
</dbReference>
<protein>
    <recommendedName>
        <fullName evidence="4">Flagellar hook-associated protein 1</fullName>
    </recommendedName>
</protein>
<keyword evidence="10" id="KW-0282">Flagellum</keyword>
<evidence type="ECO:0000259" key="7">
    <source>
        <dbReference type="Pfam" id="PF00460"/>
    </source>
</evidence>
<reference evidence="10 11" key="1">
    <citation type="submission" date="2017-10" db="EMBL/GenBank/DDBJ databases">
        <title>Bacillus sp. nov., a halophilic bacterium isolated from a Keqin Lake.</title>
        <authorList>
            <person name="Wang H."/>
        </authorList>
    </citation>
    <scope>NUCLEOTIDE SEQUENCE [LARGE SCALE GENOMIC DNA]</scope>
    <source>
        <strain evidence="10 11">KCTC 13187</strain>
    </source>
</reference>
<dbReference type="AlphaFoldDB" id="A0A3A9K7Y6"/>
<evidence type="ECO:0000256" key="6">
    <source>
        <dbReference type="ARBA" id="ARBA00023143"/>
    </source>
</evidence>
<comment type="subcellular location">
    <subcellularLocation>
        <location evidence="1">Bacterial flagellum</location>
    </subcellularLocation>
    <subcellularLocation>
        <location evidence="2">Secreted</location>
    </subcellularLocation>
</comment>
<evidence type="ECO:0000313" key="11">
    <source>
        <dbReference type="Proteomes" id="UP000281498"/>
    </source>
</evidence>
<keyword evidence="11" id="KW-1185">Reference proteome</keyword>
<proteinExistence type="inferred from homology"/>
<dbReference type="PANTHER" id="PTHR30033:SF1">
    <property type="entry name" value="FLAGELLAR HOOK-ASSOCIATED PROTEIN 1"/>
    <property type="match status" value="1"/>
</dbReference>
<comment type="similarity">
    <text evidence="3">Belongs to the flagella basal body rod proteins family.</text>
</comment>
<evidence type="ECO:0000256" key="3">
    <source>
        <dbReference type="ARBA" id="ARBA00009677"/>
    </source>
</evidence>
<evidence type="ECO:0000313" key="10">
    <source>
        <dbReference type="EMBL" id="RKL68329.1"/>
    </source>
</evidence>
<evidence type="ECO:0000259" key="8">
    <source>
        <dbReference type="Pfam" id="PF06429"/>
    </source>
</evidence>
<dbReference type="GO" id="GO:0005198">
    <property type="term" value="F:structural molecule activity"/>
    <property type="evidence" value="ECO:0007669"/>
    <property type="project" value="InterPro"/>
</dbReference>
<keyword evidence="6" id="KW-0975">Bacterial flagellum</keyword>
<dbReference type="InterPro" id="IPR002371">
    <property type="entry name" value="FlgK"/>
</dbReference>
<evidence type="ECO:0000256" key="1">
    <source>
        <dbReference type="ARBA" id="ARBA00004365"/>
    </source>
</evidence>
<sequence length="528" mass="57591">MLSTFHGLETARRALSMHQSALNTTGHNIANANTPGYSRQRVNFTQTEAFPKPAFNKPGIPGQLGTGVKAGEIQRVREEFLDQQFRGENNKHGYWETRQKSLEKMEDVMNELSGNGISNVMDEFWKSMQDLAANPEDAGARSVVRQSGIAVADTFNYTYESLEAIQRDYGKQIGIEQNQINSTLNQINELNKQIASVEPHGYLPNDLYDKRDVLVDELSQFVNISVDRVPSGGQAKAMADGKYTISLLDRNGQDTGITLVDSETAEYNQIEVQFADGEGESGLVTGITFTNDNTTIPFSDFDSSGSLKAMVEGFGYEDANGGQAGIYPEMMRDLDQMVATFAEAFNEQHREGISLSEIQGDLGVGFEGFDFFAYSDDYNGDVQGAAKYLKVSDEILASRNNIAAAKNVGENGERVGFAGDGGNALNLADVKEASLNFGGDLTNVNSFFQGVIGEMAVSTKEAGRLTDNSASLRDSVHANRQSVSSVSLDEEMTNMIQFQHAYNAAARNITMVDEMLDRIINGMGVGGR</sequence>
<feature type="domain" description="Flagellar basal body rod protein N-terminal" evidence="7">
    <location>
        <begin position="8"/>
        <end position="37"/>
    </location>
</feature>
<dbReference type="InterPro" id="IPR010930">
    <property type="entry name" value="Flg_bb/hook_C_dom"/>
</dbReference>
<evidence type="ECO:0000259" key="9">
    <source>
        <dbReference type="Pfam" id="PF22638"/>
    </source>
</evidence>
<dbReference type="GO" id="GO:0009424">
    <property type="term" value="C:bacterial-type flagellum hook"/>
    <property type="evidence" value="ECO:0007669"/>
    <property type="project" value="InterPro"/>
</dbReference>
<dbReference type="PANTHER" id="PTHR30033">
    <property type="entry name" value="FLAGELLAR HOOK-ASSOCIATED PROTEIN 1"/>
    <property type="match status" value="1"/>
</dbReference>
<evidence type="ECO:0000256" key="4">
    <source>
        <dbReference type="ARBA" id="ARBA00016244"/>
    </source>
</evidence>
<evidence type="ECO:0000256" key="2">
    <source>
        <dbReference type="ARBA" id="ARBA00004613"/>
    </source>
</evidence>
<dbReference type="Pfam" id="PF22638">
    <property type="entry name" value="FlgK_D1"/>
    <property type="match status" value="1"/>
</dbReference>
<evidence type="ECO:0000256" key="5">
    <source>
        <dbReference type="ARBA" id="ARBA00022525"/>
    </source>
</evidence>
<feature type="domain" description="Flagellar basal-body/hook protein C-terminal" evidence="8">
    <location>
        <begin position="483"/>
        <end position="521"/>
    </location>
</feature>
<dbReference type="Pfam" id="PF06429">
    <property type="entry name" value="Flg_bbr_C"/>
    <property type="match status" value="1"/>
</dbReference>
<dbReference type="EMBL" id="PDOE01000002">
    <property type="protein sequence ID" value="RKL68329.1"/>
    <property type="molecule type" value="Genomic_DNA"/>
</dbReference>
<keyword evidence="10" id="KW-0966">Cell projection</keyword>
<accession>A0A3A9K7Y6</accession>
<dbReference type="InterPro" id="IPR001444">
    <property type="entry name" value="Flag_bb_rod_N"/>
</dbReference>
<dbReference type="Pfam" id="PF00460">
    <property type="entry name" value="Flg_bb_rod"/>
    <property type="match status" value="1"/>
</dbReference>
<keyword evidence="5" id="KW-0964">Secreted</keyword>
<gene>
    <name evidence="10" type="ORF">CR203_07565</name>
</gene>
<dbReference type="SUPFAM" id="SSF64518">
    <property type="entry name" value="Phase 1 flagellin"/>
    <property type="match status" value="1"/>
</dbReference>
<comment type="caution">
    <text evidence="10">The sequence shown here is derived from an EMBL/GenBank/DDBJ whole genome shotgun (WGS) entry which is preliminary data.</text>
</comment>
<name>A0A3A9K7Y6_9BACI</name>
<dbReference type="RefSeq" id="WP_110938669.1">
    <property type="nucleotide sequence ID" value="NZ_KZ614147.1"/>
</dbReference>
<dbReference type="Proteomes" id="UP000281498">
    <property type="component" value="Unassembled WGS sequence"/>
</dbReference>
<organism evidence="10 11">
    <name type="scientific">Salipaludibacillus neizhouensis</name>
    <dbReference type="NCBI Taxonomy" id="885475"/>
    <lineage>
        <taxon>Bacteria</taxon>
        <taxon>Bacillati</taxon>
        <taxon>Bacillota</taxon>
        <taxon>Bacilli</taxon>
        <taxon>Bacillales</taxon>
        <taxon>Bacillaceae</taxon>
    </lineage>
</organism>
<dbReference type="GO" id="GO:0005576">
    <property type="term" value="C:extracellular region"/>
    <property type="evidence" value="ECO:0007669"/>
    <property type="project" value="UniProtKB-SubCell"/>
</dbReference>
<dbReference type="OrthoDB" id="9802553at2"/>
<dbReference type="GO" id="GO:0044780">
    <property type="term" value="P:bacterial-type flagellum assembly"/>
    <property type="evidence" value="ECO:0007669"/>
    <property type="project" value="InterPro"/>
</dbReference>